<dbReference type="AlphaFoldDB" id="A0A1H1SEH2"/>
<dbReference type="Proteomes" id="UP000243426">
    <property type="component" value="Chromosome I"/>
</dbReference>
<evidence type="ECO:0000313" key="2">
    <source>
        <dbReference type="Proteomes" id="UP000243426"/>
    </source>
</evidence>
<dbReference type="EMBL" id="LT629748">
    <property type="protein sequence ID" value="SDS46385.1"/>
    <property type="molecule type" value="Genomic_DNA"/>
</dbReference>
<keyword evidence="2" id="KW-1185">Reference proteome</keyword>
<dbReference type="STRING" id="797277.SAMN05216198_2010"/>
<accession>A0A1H1SEH2</accession>
<gene>
    <name evidence="1" type="ORF">SAMN05216198_2010</name>
</gene>
<proteinExistence type="predicted"/>
<reference evidence="2" key="1">
    <citation type="submission" date="2016-10" db="EMBL/GenBank/DDBJ databases">
        <authorList>
            <person name="Varghese N."/>
            <person name="Submissions S."/>
        </authorList>
    </citation>
    <scope>NUCLEOTIDE SEQUENCE [LARGE SCALE GENOMIC DNA]</scope>
    <source>
        <strain evidence="2">2SM5</strain>
    </source>
</reference>
<protein>
    <submittedName>
        <fullName evidence="1">Uncharacterized protein</fullName>
    </submittedName>
</protein>
<sequence>MNMRISCQVALRFALGRSGGFGRCSELSHNRFGMAL</sequence>
<organism evidence="1 2">
    <name type="scientific">Halopseudomonas litoralis</name>
    <dbReference type="NCBI Taxonomy" id="797277"/>
    <lineage>
        <taxon>Bacteria</taxon>
        <taxon>Pseudomonadati</taxon>
        <taxon>Pseudomonadota</taxon>
        <taxon>Gammaproteobacteria</taxon>
        <taxon>Pseudomonadales</taxon>
        <taxon>Pseudomonadaceae</taxon>
        <taxon>Halopseudomonas</taxon>
    </lineage>
</organism>
<evidence type="ECO:0000313" key="1">
    <source>
        <dbReference type="EMBL" id="SDS46385.1"/>
    </source>
</evidence>
<name>A0A1H1SEH2_9GAMM</name>